<dbReference type="InterPro" id="IPR036259">
    <property type="entry name" value="MFS_trans_sf"/>
</dbReference>
<evidence type="ECO:0000256" key="4">
    <source>
        <dbReference type="SAM" id="Phobius"/>
    </source>
</evidence>
<evidence type="ECO:0000256" key="3">
    <source>
        <dbReference type="ARBA" id="ARBA00023136"/>
    </source>
</evidence>
<dbReference type="Proteomes" id="UP001529491">
    <property type="component" value="Chromosome"/>
</dbReference>
<keyword evidence="7" id="KW-1185">Reference proteome</keyword>
<dbReference type="Pfam" id="PF07690">
    <property type="entry name" value="MFS_1"/>
    <property type="match status" value="1"/>
</dbReference>
<organism evidence="6 7">
    <name type="scientific">Shewanella youngdeokensis</name>
    <dbReference type="NCBI Taxonomy" id="2999068"/>
    <lineage>
        <taxon>Bacteria</taxon>
        <taxon>Pseudomonadati</taxon>
        <taxon>Pseudomonadota</taxon>
        <taxon>Gammaproteobacteria</taxon>
        <taxon>Alteromonadales</taxon>
        <taxon>Shewanellaceae</taxon>
        <taxon>Shewanella</taxon>
    </lineage>
</organism>
<evidence type="ECO:0000256" key="1">
    <source>
        <dbReference type="ARBA" id="ARBA00022692"/>
    </source>
</evidence>
<dbReference type="EMBL" id="CP136522">
    <property type="protein sequence ID" value="WOT05831.1"/>
    <property type="molecule type" value="Genomic_DNA"/>
</dbReference>
<evidence type="ECO:0000259" key="5">
    <source>
        <dbReference type="PROSITE" id="PS50850"/>
    </source>
</evidence>
<feature type="transmembrane region" description="Helical" evidence="4">
    <location>
        <begin position="49"/>
        <end position="69"/>
    </location>
</feature>
<reference evidence="6 7" key="1">
    <citation type="submission" date="2023-10" db="EMBL/GenBank/DDBJ databases">
        <title>Complete genome sequence of Shewanella sp. DAU334.</title>
        <authorList>
            <person name="Lee Y.-S."/>
            <person name="Jeong H.-R."/>
            <person name="Hwang E.-J."/>
            <person name="Choi Y.-L."/>
            <person name="Kim G.-D."/>
        </authorList>
    </citation>
    <scope>NUCLEOTIDE SEQUENCE [LARGE SCALE GENOMIC DNA]</scope>
    <source>
        <strain evidence="6 7">DAU334</strain>
    </source>
</reference>
<gene>
    <name evidence="6" type="ORF">RGE70_03100</name>
</gene>
<dbReference type="InterPro" id="IPR011701">
    <property type="entry name" value="MFS"/>
</dbReference>
<dbReference type="PANTHER" id="PTHR23523">
    <property type="match status" value="1"/>
</dbReference>
<keyword evidence="3 4" id="KW-0472">Membrane</keyword>
<dbReference type="InterPro" id="IPR052524">
    <property type="entry name" value="MFS_Cyanate_Porter"/>
</dbReference>
<feature type="transmembrane region" description="Helical" evidence="4">
    <location>
        <begin position="81"/>
        <end position="98"/>
    </location>
</feature>
<feature type="transmembrane region" description="Helical" evidence="4">
    <location>
        <begin position="175"/>
        <end position="193"/>
    </location>
</feature>
<feature type="transmembrane region" description="Helical" evidence="4">
    <location>
        <begin position="373"/>
        <end position="394"/>
    </location>
</feature>
<dbReference type="SUPFAM" id="SSF103473">
    <property type="entry name" value="MFS general substrate transporter"/>
    <property type="match status" value="1"/>
</dbReference>
<feature type="transmembrane region" description="Helical" evidence="4">
    <location>
        <begin position="350"/>
        <end position="367"/>
    </location>
</feature>
<accession>A0ABZ0K218</accession>
<feature type="transmembrane region" description="Helical" evidence="4">
    <location>
        <begin position="310"/>
        <end position="329"/>
    </location>
</feature>
<keyword evidence="1 4" id="KW-0812">Transmembrane</keyword>
<evidence type="ECO:0000313" key="6">
    <source>
        <dbReference type="EMBL" id="WOT05831.1"/>
    </source>
</evidence>
<sequence>MTTLSTSRFASSACLLLGIFLIAMNLRCPLTGIGPLLDIIRVELDLSATQAGMITTLPLLTFAFFSPIASTIGRRCGLEHTLMLSQILIIAGLMARSMGSTAALFSGTVIIGAGIALGNVLLPSLMKRDFPTKISTMTSLYVLVMGVGSAIIAAISQPLATFANTLSISVMPSWAFSLVSVIIFPILAVLVWLPQMRNHTPPTKDTAEMDSHSYLWRNIDAWHMTLFLALNSFLIYIFISWLPTILVEQGYSHHEAGVIHSLFLLFTAVPAIVLIPLMKKLSDKRMLSLSLPLMMVIGLVGLNVAPSAAIVWAMICGFGSGGGFIVALAMIGLRTETPHQAAALSGMSQFFAYIFAATGPILMGAIHEHYGDWHVVLTLSALLALTCCAFAVLASKSSIVSSRSIQKPLVSTAMVED</sequence>
<feature type="domain" description="Major facilitator superfamily (MFS) profile" evidence="5">
    <location>
        <begin position="11"/>
        <end position="398"/>
    </location>
</feature>
<dbReference type="RefSeq" id="WP_310470094.1">
    <property type="nucleotide sequence ID" value="NZ_CP136522.1"/>
</dbReference>
<feature type="transmembrane region" description="Helical" evidence="4">
    <location>
        <begin position="258"/>
        <end position="277"/>
    </location>
</feature>
<keyword evidence="2 4" id="KW-1133">Transmembrane helix</keyword>
<dbReference type="Gene3D" id="1.20.1250.20">
    <property type="entry name" value="MFS general substrate transporter like domains"/>
    <property type="match status" value="1"/>
</dbReference>
<dbReference type="PANTHER" id="PTHR23523:SF2">
    <property type="entry name" value="2-NITROIMIDAZOLE TRANSPORTER"/>
    <property type="match status" value="1"/>
</dbReference>
<feature type="transmembrane region" description="Helical" evidence="4">
    <location>
        <begin position="104"/>
        <end position="122"/>
    </location>
</feature>
<feature type="transmembrane region" description="Helical" evidence="4">
    <location>
        <begin position="134"/>
        <end position="155"/>
    </location>
</feature>
<feature type="transmembrane region" description="Helical" evidence="4">
    <location>
        <begin position="226"/>
        <end position="246"/>
    </location>
</feature>
<name>A0ABZ0K218_9GAMM</name>
<protein>
    <submittedName>
        <fullName evidence="6">MFS transporter</fullName>
    </submittedName>
</protein>
<feature type="transmembrane region" description="Helical" evidence="4">
    <location>
        <begin position="286"/>
        <end position="304"/>
    </location>
</feature>
<proteinExistence type="predicted"/>
<evidence type="ECO:0000313" key="7">
    <source>
        <dbReference type="Proteomes" id="UP001529491"/>
    </source>
</evidence>
<dbReference type="PROSITE" id="PS50850">
    <property type="entry name" value="MFS"/>
    <property type="match status" value="1"/>
</dbReference>
<evidence type="ECO:0000256" key="2">
    <source>
        <dbReference type="ARBA" id="ARBA00022989"/>
    </source>
</evidence>
<dbReference type="InterPro" id="IPR020846">
    <property type="entry name" value="MFS_dom"/>
</dbReference>